<comment type="caution">
    <text evidence="2">The sequence shown here is derived from an EMBL/GenBank/DDBJ whole genome shotgun (WGS) entry which is preliminary data.</text>
</comment>
<keyword evidence="1" id="KW-0472">Membrane</keyword>
<feature type="transmembrane region" description="Helical" evidence="1">
    <location>
        <begin position="12"/>
        <end position="32"/>
    </location>
</feature>
<evidence type="ECO:0000313" key="3">
    <source>
        <dbReference type="Proteomes" id="UP000585050"/>
    </source>
</evidence>
<evidence type="ECO:0000313" key="2">
    <source>
        <dbReference type="EMBL" id="NLR91150.1"/>
    </source>
</evidence>
<dbReference type="Proteomes" id="UP000585050">
    <property type="component" value="Unassembled WGS sequence"/>
</dbReference>
<reference evidence="2 3" key="1">
    <citation type="submission" date="2020-04" db="EMBL/GenBank/DDBJ databases">
        <title>Flammeovirga sp. SR4, a novel species isolated from seawater.</title>
        <authorList>
            <person name="Wang X."/>
        </authorList>
    </citation>
    <scope>NUCLEOTIDE SEQUENCE [LARGE SCALE GENOMIC DNA]</scope>
    <source>
        <strain evidence="2 3">SR4</strain>
    </source>
</reference>
<feature type="transmembrane region" description="Helical" evidence="1">
    <location>
        <begin position="96"/>
        <end position="115"/>
    </location>
</feature>
<keyword evidence="1" id="KW-0812">Transmembrane</keyword>
<organism evidence="2 3">
    <name type="scientific">Flammeovirga agarivorans</name>
    <dbReference type="NCBI Taxonomy" id="2726742"/>
    <lineage>
        <taxon>Bacteria</taxon>
        <taxon>Pseudomonadati</taxon>
        <taxon>Bacteroidota</taxon>
        <taxon>Cytophagia</taxon>
        <taxon>Cytophagales</taxon>
        <taxon>Flammeovirgaceae</taxon>
        <taxon>Flammeovirga</taxon>
    </lineage>
</organism>
<dbReference type="EMBL" id="JABAIL010000002">
    <property type="protein sequence ID" value="NLR91150.1"/>
    <property type="molecule type" value="Genomic_DNA"/>
</dbReference>
<protein>
    <submittedName>
        <fullName evidence="2">Uncharacterized protein</fullName>
    </submittedName>
</protein>
<evidence type="ECO:0000256" key="1">
    <source>
        <dbReference type="SAM" id="Phobius"/>
    </source>
</evidence>
<proteinExistence type="predicted"/>
<keyword evidence="1" id="KW-1133">Transmembrane helix</keyword>
<gene>
    <name evidence="2" type="ORF">HGP29_08025</name>
</gene>
<dbReference type="AlphaFoldDB" id="A0A7X8SJ62"/>
<sequence>MFKQSRFLSSSRNVISIVGISYLIIGTLLLVIPFSKEFSLTPIFASLLIPAGAIELYINTKYRDQIYSWGVSALNSLNDIFMGLALIIAAGNRLTLLYFTGFWLMIKAIYGLSYALQMKKASMLKHITFVVGIVVLFVAMFLVVNQLFPYDKVRSLIGLTMLLLGTHQLLGFKLDDIKNY</sequence>
<dbReference type="InterPro" id="IPR005325">
    <property type="entry name" value="DUF308_memb"/>
</dbReference>
<feature type="transmembrane region" description="Helical" evidence="1">
    <location>
        <begin position="70"/>
        <end position="90"/>
    </location>
</feature>
<name>A0A7X8SJ62_9BACT</name>
<feature type="transmembrane region" description="Helical" evidence="1">
    <location>
        <begin position="38"/>
        <end position="58"/>
    </location>
</feature>
<keyword evidence="3" id="KW-1185">Reference proteome</keyword>
<feature type="transmembrane region" description="Helical" evidence="1">
    <location>
        <begin position="127"/>
        <end position="148"/>
    </location>
</feature>
<dbReference type="Pfam" id="PF03729">
    <property type="entry name" value="DUF308"/>
    <property type="match status" value="1"/>
</dbReference>
<accession>A0A7X8SJ62</accession>
<dbReference type="RefSeq" id="WP_168881849.1">
    <property type="nucleotide sequence ID" value="NZ_JABAIL010000002.1"/>
</dbReference>